<dbReference type="InterPro" id="IPR022385">
    <property type="entry name" value="Rhs_assc_core"/>
</dbReference>
<evidence type="ECO:0000313" key="4">
    <source>
        <dbReference type="EMBL" id="GAL58237.1"/>
    </source>
</evidence>
<feature type="region of interest" description="Disordered" evidence="2">
    <location>
        <begin position="273"/>
        <end position="292"/>
    </location>
</feature>
<feature type="region of interest" description="Disordered" evidence="2">
    <location>
        <begin position="234"/>
        <end position="267"/>
    </location>
</feature>
<gene>
    <name evidence="4" type="ORF">EV102420_10_00190</name>
</gene>
<dbReference type="InterPro" id="IPR050708">
    <property type="entry name" value="T6SS_VgrG/RHS"/>
</dbReference>
<comment type="caution">
    <text evidence="4">The sequence shown here is derived from an EMBL/GenBank/DDBJ whole genome shotgun (WGS) entry which is preliminary data.</text>
</comment>
<organism evidence="4 5">
    <name type="scientific">Pseudescherichia vulneris NBRC 102420</name>
    <dbReference type="NCBI Taxonomy" id="1115515"/>
    <lineage>
        <taxon>Bacteria</taxon>
        <taxon>Pseudomonadati</taxon>
        <taxon>Pseudomonadota</taxon>
        <taxon>Gammaproteobacteria</taxon>
        <taxon>Enterobacterales</taxon>
        <taxon>Enterobacteriaceae</taxon>
        <taxon>Pseudescherichia</taxon>
    </lineage>
</organism>
<evidence type="ECO:0000313" key="5">
    <source>
        <dbReference type="Proteomes" id="UP000029462"/>
    </source>
</evidence>
<dbReference type="Pfam" id="PF25023">
    <property type="entry name" value="TEN_YD-shell"/>
    <property type="match status" value="1"/>
</dbReference>
<sequence>MNYDTWGNLASRRSSTGEQHYVYDAENRLIKAEGTGPEGRFAAQYHYDALGRRTRKTVTTQRGTSETRFLWQGCRLLQEQQKDRCQTYVYDPNETYSPLARVDHLRDDSQGDIFWFGTDLNGAPLDVTDEQGNICWSGQYGSFGEVRYQSDGFSRLLRSGTLYHQPLRYDGQYADSETGLHYNLFRYYDPQVGRFTTQDPIGVLGGINLYQYAPNPLGWIDPWGLSKDTCVGTPRDAQKKVDRGQGPRDIKRIDEPEQSVPDSQWHAHQIKPEKGKNPALNQDGSTHDGAPSFSKKTLKWLHNYGWNIEDWI</sequence>
<feature type="compositionally biased region" description="Basic and acidic residues" evidence="2">
    <location>
        <begin position="236"/>
        <end position="255"/>
    </location>
</feature>
<evidence type="ECO:0000259" key="3">
    <source>
        <dbReference type="Pfam" id="PF25023"/>
    </source>
</evidence>
<keyword evidence="1" id="KW-0677">Repeat</keyword>
<accession>A0A090VSU8</accession>
<dbReference type="AlphaFoldDB" id="A0A090VSU8"/>
<dbReference type="PANTHER" id="PTHR32305:SF15">
    <property type="entry name" value="PROTEIN RHSA-RELATED"/>
    <property type="match status" value="1"/>
</dbReference>
<evidence type="ECO:0000256" key="2">
    <source>
        <dbReference type="SAM" id="MobiDB-lite"/>
    </source>
</evidence>
<proteinExistence type="predicted"/>
<dbReference type="STRING" id="1115515.EV102420_10_00190"/>
<dbReference type="Proteomes" id="UP000029462">
    <property type="component" value="Unassembled WGS sequence"/>
</dbReference>
<dbReference type="PANTHER" id="PTHR32305">
    <property type="match status" value="1"/>
</dbReference>
<evidence type="ECO:0000256" key="1">
    <source>
        <dbReference type="ARBA" id="ARBA00022737"/>
    </source>
</evidence>
<dbReference type="NCBIfam" id="TIGR03696">
    <property type="entry name" value="Rhs_assc_core"/>
    <property type="match status" value="1"/>
</dbReference>
<dbReference type="eggNOG" id="COG3209">
    <property type="taxonomic scope" value="Bacteria"/>
</dbReference>
<dbReference type="InterPro" id="IPR056823">
    <property type="entry name" value="TEN-like_YD-shell"/>
</dbReference>
<name>A0A090VSU8_PSEVU</name>
<feature type="domain" description="Teneurin-like YD-shell" evidence="3">
    <location>
        <begin position="2"/>
        <end position="199"/>
    </location>
</feature>
<dbReference type="EMBL" id="BBMZ01000010">
    <property type="protein sequence ID" value="GAL58237.1"/>
    <property type="molecule type" value="Genomic_DNA"/>
</dbReference>
<protein>
    <recommendedName>
        <fullName evidence="3">Teneurin-like YD-shell domain-containing protein</fullName>
    </recommendedName>
</protein>
<reference evidence="4 5" key="1">
    <citation type="submission" date="2014-09" db="EMBL/GenBank/DDBJ databases">
        <title>Whole genome shotgun sequence of Escherichia vulneris NBRC 102420.</title>
        <authorList>
            <person name="Yoshida Y."/>
            <person name="Hosoyama A."/>
            <person name="Tsuchikane K."/>
            <person name="Ohji S."/>
            <person name="Ichikawa N."/>
            <person name="Kimura A."/>
            <person name="Yamazoe A."/>
            <person name="Ezaki T."/>
            <person name="Fujita N."/>
        </authorList>
    </citation>
    <scope>NUCLEOTIDE SEQUENCE [LARGE SCALE GENOMIC DNA]</scope>
    <source>
        <strain evidence="4 5">NBRC 102420</strain>
    </source>
</reference>
<dbReference type="Gene3D" id="2.180.10.10">
    <property type="entry name" value="RHS repeat-associated core"/>
    <property type="match status" value="1"/>
</dbReference>
<keyword evidence="5" id="KW-1185">Reference proteome</keyword>